<organism evidence="1 2">
    <name type="scientific">Cardiocondyla obscurior</name>
    <dbReference type="NCBI Taxonomy" id="286306"/>
    <lineage>
        <taxon>Eukaryota</taxon>
        <taxon>Metazoa</taxon>
        <taxon>Ecdysozoa</taxon>
        <taxon>Arthropoda</taxon>
        <taxon>Hexapoda</taxon>
        <taxon>Insecta</taxon>
        <taxon>Pterygota</taxon>
        <taxon>Neoptera</taxon>
        <taxon>Endopterygota</taxon>
        <taxon>Hymenoptera</taxon>
        <taxon>Apocrita</taxon>
        <taxon>Aculeata</taxon>
        <taxon>Formicoidea</taxon>
        <taxon>Formicidae</taxon>
        <taxon>Myrmicinae</taxon>
        <taxon>Cardiocondyla</taxon>
    </lineage>
</organism>
<accession>A0AAW2H1I1</accession>
<proteinExistence type="predicted"/>
<comment type="caution">
    <text evidence="1">The sequence shown here is derived from an EMBL/GenBank/DDBJ whole genome shotgun (WGS) entry which is preliminary data.</text>
</comment>
<evidence type="ECO:0000313" key="2">
    <source>
        <dbReference type="Proteomes" id="UP001430953"/>
    </source>
</evidence>
<gene>
    <name evidence="1" type="ORF">PUN28_000865</name>
</gene>
<dbReference type="EMBL" id="JADYXP020000001">
    <property type="protein sequence ID" value="KAL0133418.1"/>
    <property type="molecule type" value="Genomic_DNA"/>
</dbReference>
<sequence length="58" mass="7009">MCNREIWVFIYNFTHLNFIERNSNNFFGDDIDGHHTHTVFSRVQAELLEFLGCSRFRI</sequence>
<evidence type="ECO:0000313" key="1">
    <source>
        <dbReference type="EMBL" id="KAL0133418.1"/>
    </source>
</evidence>
<dbReference type="Proteomes" id="UP001430953">
    <property type="component" value="Unassembled WGS sequence"/>
</dbReference>
<protein>
    <submittedName>
        <fullName evidence="1">Uncharacterized protein</fullName>
    </submittedName>
</protein>
<keyword evidence="2" id="KW-1185">Reference proteome</keyword>
<dbReference type="AlphaFoldDB" id="A0AAW2H1I1"/>
<reference evidence="1 2" key="1">
    <citation type="submission" date="2023-03" db="EMBL/GenBank/DDBJ databases">
        <title>High recombination rates correlate with genetic variation in Cardiocondyla obscurior ants.</title>
        <authorList>
            <person name="Errbii M."/>
        </authorList>
    </citation>
    <scope>NUCLEOTIDE SEQUENCE [LARGE SCALE GENOMIC DNA]</scope>
    <source>
        <strain evidence="1">Alpha-2009</strain>
        <tissue evidence="1">Whole body</tissue>
    </source>
</reference>
<name>A0AAW2H1I1_9HYME</name>